<proteinExistence type="predicted"/>
<dbReference type="GO" id="GO:0004713">
    <property type="term" value="F:protein tyrosine kinase activity"/>
    <property type="evidence" value="ECO:0007669"/>
    <property type="project" value="TreeGrafter"/>
</dbReference>
<keyword evidence="5 6" id="KW-0472">Membrane</keyword>
<dbReference type="InterPro" id="IPR010982">
    <property type="entry name" value="Lambda_DNA-bd_dom_sf"/>
</dbReference>
<gene>
    <name evidence="8" type="ORF">METZ01_LOCUS238569</name>
</gene>
<evidence type="ECO:0000259" key="7">
    <source>
        <dbReference type="Pfam" id="PF02706"/>
    </source>
</evidence>
<evidence type="ECO:0000256" key="4">
    <source>
        <dbReference type="ARBA" id="ARBA00022989"/>
    </source>
</evidence>
<sequence length="303" mass="34723">MLEPGHNNQDIDKIINNIMDANGYRHHYEVAEYFMVSAQTLSGWVKQQKIPPKHLLKYYNDFNQDKLEQTVIHPSVSTATNDNWSVSSQTEKISLKKVYQLLYKNKKIIIGFPTIVFIVAIIYLFFVANLVYKTSAVILPTEGTGQNISGLLGAATQMGMAMPFSMDNEIAWDEIYPEIVNSERLRRIVLQDTFSTSRYGAGIPLQIIISNELNILNKPAHEQQQESSKHLNELIRVNKTRLSSIVNLDVYGFEPEFTATLSKRIIDHSGKLQREYKTNQINQKRQFLEDRISAIENEVKNAE</sequence>
<dbReference type="InterPro" id="IPR003856">
    <property type="entry name" value="LPS_length_determ_N"/>
</dbReference>
<comment type="subcellular location">
    <subcellularLocation>
        <location evidence="1">Cell membrane</location>
        <topology evidence="1">Multi-pass membrane protein</topology>
    </subcellularLocation>
</comment>
<organism evidence="8">
    <name type="scientific">marine metagenome</name>
    <dbReference type="NCBI Taxonomy" id="408172"/>
    <lineage>
        <taxon>unclassified sequences</taxon>
        <taxon>metagenomes</taxon>
        <taxon>ecological metagenomes</taxon>
    </lineage>
</organism>
<keyword evidence="3 6" id="KW-0812">Transmembrane</keyword>
<feature type="domain" description="Polysaccharide chain length determinant N-terminal" evidence="7">
    <location>
        <begin position="91"/>
        <end position="192"/>
    </location>
</feature>
<evidence type="ECO:0000256" key="6">
    <source>
        <dbReference type="SAM" id="Phobius"/>
    </source>
</evidence>
<evidence type="ECO:0000256" key="5">
    <source>
        <dbReference type="ARBA" id="ARBA00023136"/>
    </source>
</evidence>
<evidence type="ECO:0000313" key="8">
    <source>
        <dbReference type="EMBL" id="SVB85715.1"/>
    </source>
</evidence>
<evidence type="ECO:0000256" key="1">
    <source>
        <dbReference type="ARBA" id="ARBA00004651"/>
    </source>
</evidence>
<dbReference type="AlphaFoldDB" id="A0A382HF35"/>
<dbReference type="GO" id="GO:0003677">
    <property type="term" value="F:DNA binding"/>
    <property type="evidence" value="ECO:0007669"/>
    <property type="project" value="InterPro"/>
</dbReference>
<evidence type="ECO:0000256" key="3">
    <source>
        <dbReference type="ARBA" id="ARBA00022692"/>
    </source>
</evidence>
<reference evidence="8" key="1">
    <citation type="submission" date="2018-05" db="EMBL/GenBank/DDBJ databases">
        <authorList>
            <person name="Lanie J.A."/>
            <person name="Ng W.-L."/>
            <person name="Kazmierczak K.M."/>
            <person name="Andrzejewski T.M."/>
            <person name="Davidsen T.M."/>
            <person name="Wayne K.J."/>
            <person name="Tettelin H."/>
            <person name="Glass J.I."/>
            <person name="Rusch D."/>
            <person name="Podicherti R."/>
            <person name="Tsui H.-C.T."/>
            <person name="Winkler M.E."/>
        </authorList>
    </citation>
    <scope>NUCLEOTIDE SEQUENCE</scope>
</reference>
<keyword evidence="4 6" id="KW-1133">Transmembrane helix</keyword>
<dbReference type="InterPro" id="IPR050445">
    <property type="entry name" value="Bact_polysacc_biosynth/exp"/>
</dbReference>
<dbReference type="Pfam" id="PF02706">
    <property type="entry name" value="Wzz"/>
    <property type="match status" value="1"/>
</dbReference>
<dbReference type="Gene3D" id="1.10.260.40">
    <property type="entry name" value="lambda repressor-like DNA-binding domains"/>
    <property type="match status" value="1"/>
</dbReference>
<protein>
    <recommendedName>
        <fullName evidence="7">Polysaccharide chain length determinant N-terminal domain-containing protein</fullName>
    </recommendedName>
</protein>
<dbReference type="EMBL" id="UINC01060811">
    <property type="protein sequence ID" value="SVB85715.1"/>
    <property type="molecule type" value="Genomic_DNA"/>
</dbReference>
<accession>A0A382HF35</accession>
<keyword evidence="2" id="KW-1003">Cell membrane</keyword>
<evidence type="ECO:0000256" key="2">
    <source>
        <dbReference type="ARBA" id="ARBA00022475"/>
    </source>
</evidence>
<name>A0A382HF35_9ZZZZ</name>
<dbReference type="GO" id="GO:0005886">
    <property type="term" value="C:plasma membrane"/>
    <property type="evidence" value="ECO:0007669"/>
    <property type="project" value="UniProtKB-SubCell"/>
</dbReference>
<dbReference type="PANTHER" id="PTHR32309:SF13">
    <property type="entry name" value="FERRIC ENTEROBACTIN TRANSPORT PROTEIN FEPE"/>
    <property type="match status" value="1"/>
</dbReference>
<feature type="non-terminal residue" evidence="8">
    <location>
        <position position="303"/>
    </location>
</feature>
<feature type="transmembrane region" description="Helical" evidence="6">
    <location>
        <begin position="108"/>
        <end position="132"/>
    </location>
</feature>
<dbReference type="PANTHER" id="PTHR32309">
    <property type="entry name" value="TYROSINE-PROTEIN KINASE"/>
    <property type="match status" value="1"/>
</dbReference>